<feature type="region of interest" description="Disordered" evidence="1">
    <location>
        <begin position="1"/>
        <end position="74"/>
    </location>
</feature>
<evidence type="ECO:0000256" key="1">
    <source>
        <dbReference type="SAM" id="MobiDB-lite"/>
    </source>
</evidence>
<name>A0AAW2CH05_9ROSI</name>
<reference evidence="2 3" key="1">
    <citation type="submission" date="2024-01" db="EMBL/GenBank/DDBJ databases">
        <title>A telomere-to-telomere, gap-free genome of sweet tea (Lithocarpus litseifolius).</title>
        <authorList>
            <person name="Zhou J."/>
        </authorList>
    </citation>
    <scope>NUCLEOTIDE SEQUENCE [LARGE SCALE GENOMIC DNA]</scope>
    <source>
        <strain evidence="2">Zhou-2022a</strain>
        <tissue evidence="2">Leaf</tissue>
    </source>
</reference>
<accession>A0AAW2CH05</accession>
<gene>
    <name evidence="2" type="ORF">SO802_022195</name>
</gene>
<dbReference type="Proteomes" id="UP001459277">
    <property type="component" value="Unassembled WGS sequence"/>
</dbReference>
<organism evidence="2 3">
    <name type="scientific">Lithocarpus litseifolius</name>
    <dbReference type="NCBI Taxonomy" id="425828"/>
    <lineage>
        <taxon>Eukaryota</taxon>
        <taxon>Viridiplantae</taxon>
        <taxon>Streptophyta</taxon>
        <taxon>Embryophyta</taxon>
        <taxon>Tracheophyta</taxon>
        <taxon>Spermatophyta</taxon>
        <taxon>Magnoliopsida</taxon>
        <taxon>eudicotyledons</taxon>
        <taxon>Gunneridae</taxon>
        <taxon>Pentapetalae</taxon>
        <taxon>rosids</taxon>
        <taxon>fabids</taxon>
        <taxon>Fagales</taxon>
        <taxon>Fagaceae</taxon>
        <taxon>Lithocarpus</taxon>
    </lineage>
</organism>
<feature type="compositionally biased region" description="Pro residues" evidence="1">
    <location>
        <begin position="62"/>
        <end position="74"/>
    </location>
</feature>
<comment type="caution">
    <text evidence="2">The sequence shown here is derived from an EMBL/GenBank/DDBJ whole genome shotgun (WGS) entry which is preliminary data.</text>
</comment>
<dbReference type="AlphaFoldDB" id="A0AAW2CH05"/>
<keyword evidence="3" id="KW-1185">Reference proteome</keyword>
<dbReference type="EMBL" id="JAZDWU010000007">
    <property type="protein sequence ID" value="KAK9997509.1"/>
    <property type="molecule type" value="Genomic_DNA"/>
</dbReference>
<evidence type="ECO:0000313" key="3">
    <source>
        <dbReference type="Proteomes" id="UP001459277"/>
    </source>
</evidence>
<evidence type="ECO:0000313" key="2">
    <source>
        <dbReference type="EMBL" id="KAK9997509.1"/>
    </source>
</evidence>
<protein>
    <submittedName>
        <fullName evidence="2">Uncharacterized protein</fullName>
    </submittedName>
</protein>
<proteinExistence type="predicted"/>
<feature type="compositionally biased region" description="Polar residues" evidence="1">
    <location>
        <begin position="16"/>
        <end position="31"/>
    </location>
</feature>
<sequence>MQTKLEGPLWKATKKGNANNLTVGPPTSNADPSIHVEPLTSNAEPTTHSTSPTSNANGFTSAPPPSTDIQPNPR</sequence>
<feature type="compositionally biased region" description="Polar residues" evidence="1">
    <location>
        <begin position="39"/>
        <end position="60"/>
    </location>
</feature>